<dbReference type="PANTHER" id="PTHR30221">
    <property type="entry name" value="SMALL-CONDUCTANCE MECHANOSENSITIVE CHANNEL"/>
    <property type="match status" value="1"/>
</dbReference>
<comment type="caution">
    <text evidence="2">The sequence shown here is derived from an EMBL/GenBank/DDBJ whole genome shotgun (WGS) entry which is preliminary data.</text>
</comment>
<proteinExistence type="predicted"/>
<accession>A0A2M7IEJ5</accession>
<evidence type="ECO:0000256" key="1">
    <source>
        <dbReference type="SAM" id="Phobius"/>
    </source>
</evidence>
<dbReference type="Gene3D" id="1.10.287.1260">
    <property type="match status" value="1"/>
</dbReference>
<reference evidence="3" key="1">
    <citation type="submission" date="2017-09" db="EMBL/GenBank/DDBJ databases">
        <title>Depth-based differentiation of microbial function through sediment-hosted aquifers and enrichment of novel symbionts in the deep terrestrial subsurface.</title>
        <authorList>
            <person name="Probst A.J."/>
            <person name="Ladd B."/>
            <person name="Jarett J.K."/>
            <person name="Geller-Mcgrath D.E."/>
            <person name="Sieber C.M.K."/>
            <person name="Emerson J.B."/>
            <person name="Anantharaman K."/>
            <person name="Thomas B.C."/>
            <person name="Malmstrom R."/>
            <person name="Stieglmeier M."/>
            <person name="Klingl A."/>
            <person name="Woyke T."/>
            <person name="Ryan C.M."/>
            <person name="Banfield J.F."/>
        </authorList>
    </citation>
    <scope>NUCLEOTIDE SEQUENCE [LARGE SCALE GENOMIC DNA]</scope>
</reference>
<keyword evidence="1" id="KW-1133">Transmembrane helix</keyword>
<dbReference type="EMBL" id="PFGW01000002">
    <property type="protein sequence ID" value="PIW74925.1"/>
    <property type="molecule type" value="Genomic_DNA"/>
</dbReference>
<keyword evidence="1" id="KW-0472">Membrane</keyword>
<dbReference type="InterPro" id="IPR008910">
    <property type="entry name" value="MSC_TM_helix"/>
</dbReference>
<dbReference type="GO" id="GO:0008381">
    <property type="term" value="F:mechanosensitive monoatomic ion channel activity"/>
    <property type="evidence" value="ECO:0007669"/>
    <property type="project" value="InterPro"/>
</dbReference>
<evidence type="ECO:0008006" key="4">
    <source>
        <dbReference type="Google" id="ProtNLM"/>
    </source>
</evidence>
<feature type="transmembrane region" description="Helical" evidence="1">
    <location>
        <begin position="185"/>
        <end position="207"/>
    </location>
</feature>
<name>A0A2M7IEJ5_9BACT</name>
<dbReference type="InterPro" id="IPR045275">
    <property type="entry name" value="MscS_archaea/bacteria_type"/>
</dbReference>
<organism evidence="2 3">
    <name type="scientific">Candidatus Portnoybacteria bacterium CG_4_8_14_3_um_filter_44_15</name>
    <dbReference type="NCBI Taxonomy" id="1974803"/>
    <lineage>
        <taxon>Bacteria</taxon>
        <taxon>Candidatus Portnoyibacteriota</taxon>
    </lineage>
</organism>
<protein>
    <recommendedName>
        <fullName evidence="4">Small-conductance mechanosensitive ion channel</fullName>
    </recommendedName>
</protein>
<feature type="transmembrane region" description="Helical" evidence="1">
    <location>
        <begin position="158"/>
        <end position="179"/>
    </location>
</feature>
<feature type="transmembrane region" description="Helical" evidence="1">
    <location>
        <begin position="116"/>
        <end position="137"/>
    </location>
</feature>
<dbReference type="AlphaFoldDB" id="A0A2M7IEJ5"/>
<feature type="transmembrane region" description="Helical" evidence="1">
    <location>
        <begin position="16"/>
        <end position="45"/>
    </location>
</feature>
<gene>
    <name evidence="2" type="ORF">CO003_00025</name>
</gene>
<evidence type="ECO:0000313" key="3">
    <source>
        <dbReference type="Proteomes" id="UP000231673"/>
    </source>
</evidence>
<keyword evidence="1" id="KW-0812">Transmembrane</keyword>
<dbReference type="Pfam" id="PF05552">
    <property type="entry name" value="MS_channel_1st_1"/>
    <property type="match status" value="2"/>
</dbReference>
<evidence type="ECO:0000313" key="2">
    <source>
        <dbReference type="EMBL" id="PIW74925.1"/>
    </source>
</evidence>
<dbReference type="Proteomes" id="UP000231673">
    <property type="component" value="Unassembled WGS sequence"/>
</dbReference>
<feature type="transmembrane region" description="Helical" evidence="1">
    <location>
        <begin position="87"/>
        <end position="104"/>
    </location>
</feature>
<sequence length="227" mass="24516">MVIQTWAEVVTSSLQALWVGFVGFLPSILGAVIVFIIGWLIAVLLGRLAAQIINTLRIDHILAKIGFKRSLEKANLKLDSGRFIGELVKWFFIIVFLMAATDILDLSEVTVFLKQVLLYIPQLIIAVLILLAAVLIANFLQRLVKASVEAAGLGSANFLATVTKWAIMVFAILAALLQLGVVPTLIQTLFTGFVAALVISFGLAFGLGGKDLAAQILEKIKKDISGE</sequence>
<dbReference type="PANTHER" id="PTHR30221:SF1">
    <property type="entry name" value="SMALL-CONDUCTANCE MECHANOSENSITIVE CHANNEL"/>
    <property type="match status" value="1"/>
</dbReference>